<keyword evidence="7 11" id="KW-1133">Transmembrane helix</keyword>
<dbReference type="Gene3D" id="3.30.70.3040">
    <property type="match status" value="1"/>
</dbReference>
<dbReference type="InterPro" id="IPR004513">
    <property type="entry name" value="FtsX"/>
</dbReference>
<keyword evidence="9 10" id="KW-0131">Cell cycle</keyword>
<dbReference type="PANTHER" id="PTHR47755:SF1">
    <property type="entry name" value="CELL DIVISION PROTEIN FTSX"/>
    <property type="match status" value="1"/>
</dbReference>
<evidence type="ECO:0000313" key="14">
    <source>
        <dbReference type="EMBL" id="AWY97448.1"/>
    </source>
</evidence>
<dbReference type="PIRSF" id="PIRSF003097">
    <property type="entry name" value="FtsX"/>
    <property type="match status" value="1"/>
</dbReference>
<dbReference type="InterPro" id="IPR003838">
    <property type="entry name" value="ABC3_permease_C"/>
</dbReference>
<evidence type="ECO:0000256" key="9">
    <source>
        <dbReference type="ARBA" id="ARBA00023306"/>
    </source>
</evidence>
<reference evidence="15" key="1">
    <citation type="submission" date="2018-06" db="EMBL/GenBank/DDBJ databases">
        <title>Description of Blautia argi sp. nov., a new anaerobic isolated from dog feces.</title>
        <authorList>
            <person name="Chang Y.-H."/>
            <person name="Paek J."/>
            <person name="Shin Y."/>
        </authorList>
    </citation>
    <scope>NUCLEOTIDE SEQUENCE [LARGE SCALE GENOMIC DNA]</scope>
    <source>
        <strain evidence="15">KCTC 15426</strain>
    </source>
</reference>
<evidence type="ECO:0000256" key="10">
    <source>
        <dbReference type="PIRNR" id="PIRNR003097"/>
    </source>
</evidence>
<evidence type="ECO:0000259" key="13">
    <source>
        <dbReference type="Pfam" id="PF18075"/>
    </source>
</evidence>
<dbReference type="PANTHER" id="PTHR47755">
    <property type="entry name" value="CELL DIVISION PROTEIN FTSX"/>
    <property type="match status" value="1"/>
</dbReference>
<keyword evidence="15" id="KW-1185">Reference proteome</keyword>
<name>A0A2Z4U8W3_9FIRM</name>
<feature type="transmembrane region" description="Helical" evidence="11">
    <location>
        <begin position="21"/>
        <end position="46"/>
    </location>
</feature>
<organism evidence="14 15">
    <name type="scientific">Blautia argi</name>
    <dbReference type="NCBI Taxonomy" id="1912897"/>
    <lineage>
        <taxon>Bacteria</taxon>
        <taxon>Bacillati</taxon>
        <taxon>Bacillota</taxon>
        <taxon>Clostridia</taxon>
        <taxon>Lachnospirales</taxon>
        <taxon>Lachnospiraceae</taxon>
        <taxon>Blautia</taxon>
    </lineage>
</organism>
<proteinExistence type="inferred from homology"/>
<evidence type="ECO:0000256" key="4">
    <source>
        <dbReference type="ARBA" id="ARBA00022475"/>
    </source>
</evidence>
<comment type="similarity">
    <text evidence="2 10">Belongs to the ABC-4 integral membrane protein family. FtsX subfamily.</text>
</comment>
<keyword evidence="5 10" id="KW-0132">Cell division</keyword>
<protein>
    <recommendedName>
        <fullName evidence="3 10">Cell division protein FtsX</fullName>
    </recommendedName>
</protein>
<dbReference type="PROSITE" id="PS51257">
    <property type="entry name" value="PROKAR_LIPOPROTEIN"/>
    <property type="match status" value="1"/>
</dbReference>
<dbReference type="KEGG" id="blau:DQQ01_03995"/>
<feature type="transmembrane region" description="Helical" evidence="11">
    <location>
        <begin position="174"/>
        <end position="199"/>
    </location>
</feature>
<evidence type="ECO:0000256" key="7">
    <source>
        <dbReference type="ARBA" id="ARBA00022989"/>
    </source>
</evidence>
<evidence type="ECO:0000256" key="1">
    <source>
        <dbReference type="ARBA" id="ARBA00004651"/>
    </source>
</evidence>
<evidence type="ECO:0000256" key="5">
    <source>
        <dbReference type="ARBA" id="ARBA00022618"/>
    </source>
</evidence>
<feature type="transmembrane region" description="Helical" evidence="11">
    <location>
        <begin position="220"/>
        <end position="249"/>
    </location>
</feature>
<dbReference type="Proteomes" id="UP000250003">
    <property type="component" value="Chromosome"/>
</dbReference>
<dbReference type="InterPro" id="IPR058204">
    <property type="entry name" value="FtsX_firmicutes-type"/>
</dbReference>
<evidence type="ECO:0000256" key="6">
    <source>
        <dbReference type="ARBA" id="ARBA00022692"/>
    </source>
</evidence>
<dbReference type="GO" id="GO:0005886">
    <property type="term" value="C:plasma membrane"/>
    <property type="evidence" value="ECO:0007669"/>
    <property type="project" value="UniProtKB-SubCell"/>
</dbReference>
<evidence type="ECO:0000313" key="15">
    <source>
        <dbReference type="Proteomes" id="UP000250003"/>
    </source>
</evidence>
<dbReference type="EMBL" id="CP030280">
    <property type="protein sequence ID" value="AWY97448.1"/>
    <property type="molecule type" value="Genomic_DNA"/>
</dbReference>
<evidence type="ECO:0000256" key="3">
    <source>
        <dbReference type="ARBA" id="ARBA00021907"/>
    </source>
</evidence>
<feature type="domain" description="FtsX extracellular" evidence="13">
    <location>
        <begin position="59"/>
        <end position="158"/>
    </location>
</feature>
<dbReference type="InterPro" id="IPR040690">
    <property type="entry name" value="FtsX_ECD"/>
</dbReference>
<dbReference type="AlphaFoldDB" id="A0A2Z4U8W3"/>
<evidence type="ECO:0000256" key="11">
    <source>
        <dbReference type="SAM" id="Phobius"/>
    </source>
</evidence>
<gene>
    <name evidence="14" type="ORF">DQQ01_03995</name>
</gene>
<keyword evidence="8 10" id="KW-0472">Membrane</keyword>
<feature type="transmembrane region" description="Helical" evidence="11">
    <location>
        <begin position="278"/>
        <end position="299"/>
    </location>
</feature>
<keyword evidence="6 11" id="KW-0812">Transmembrane</keyword>
<comment type="subcellular location">
    <subcellularLocation>
        <location evidence="1">Cell membrane</location>
        <topology evidence="1">Multi-pass membrane protein</topology>
    </subcellularLocation>
</comment>
<dbReference type="NCBIfam" id="NF038347">
    <property type="entry name" value="FtsX_Gpos"/>
    <property type="match status" value="1"/>
</dbReference>
<dbReference type="RefSeq" id="WP_111918593.1">
    <property type="nucleotide sequence ID" value="NZ_CAUWHR010000012.1"/>
</dbReference>
<dbReference type="OrthoDB" id="9812531at2"/>
<accession>A0A2Z4U8W3</accession>
<evidence type="ECO:0000259" key="12">
    <source>
        <dbReference type="Pfam" id="PF02687"/>
    </source>
</evidence>
<evidence type="ECO:0000256" key="8">
    <source>
        <dbReference type="ARBA" id="ARBA00023136"/>
    </source>
</evidence>
<dbReference type="Pfam" id="PF18075">
    <property type="entry name" value="FtsX_ECD"/>
    <property type="match status" value="1"/>
</dbReference>
<dbReference type="Pfam" id="PF02687">
    <property type="entry name" value="FtsX"/>
    <property type="match status" value="1"/>
</dbReference>
<keyword evidence="4 10" id="KW-1003">Cell membrane</keyword>
<sequence>MRISTIAYVLKQGFKNIWRNLRFSLASVATMSACIFLFGLFLSIVMNFNYIVDTAEEGVAVLVYFDKGAKQEQIDQIGEEIRNRPEVSEVEYISADEAWEDFSKVYLGEENEEMADGFKEQQDNPLANSARYDVYLTDVESQGDFVAFAESLDGVRKVDESKEAADMLTNINKLIGYVSIVIILILLAVAFFLISNTITMGISIRQEEIGIMKLIGATDFFVRVPFVIEGILLGTIGAAVPLGILYVVYEKAVAYIIGRFGVLGNLLQFLNVWDVFRYLLPIGIGLGVGIGFLGSMFSLRKHLRV</sequence>
<dbReference type="GO" id="GO:0051301">
    <property type="term" value="P:cell division"/>
    <property type="evidence" value="ECO:0007669"/>
    <property type="project" value="UniProtKB-KW"/>
</dbReference>
<comment type="function">
    <text evidence="10">Part of the ABC transporter FtsEX involved in asymmetric cellular division facilitating the initiation of sporulation.</text>
</comment>
<feature type="domain" description="ABC3 transporter permease C-terminal" evidence="12">
    <location>
        <begin position="180"/>
        <end position="301"/>
    </location>
</feature>
<evidence type="ECO:0000256" key="2">
    <source>
        <dbReference type="ARBA" id="ARBA00007379"/>
    </source>
</evidence>